<feature type="region of interest" description="Disordered" evidence="1">
    <location>
        <begin position="52"/>
        <end position="77"/>
    </location>
</feature>
<protein>
    <submittedName>
        <fullName evidence="2">Uncharacterized protein</fullName>
    </submittedName>
</protein>
<evidence type="ECO:0000313" key="2">
    <source>
        <dbReference type="EMBL" id="KAF2599798.1"/>
    </source>
</evidence>
<feature type="region of interest" description="Disordered" evidence="1">
    <location>
        <begin position="1"/>
        <end position="34"/>
    </location>
</feature>
<comment type="caution">
    <text evidence="2">The sequence shown here is derived from an EMBL/GenBank/DDBJ whole genome shotgun (WGS) entry which is preliminary data.</text>
</comment>
<dbReference type="Proteomes" id="UP000712281">
    <property type="component" value="Unassembled WGS sequence"/>
</dbReference>
<feature type="compositionally biased region" description="Basic and acidic residues" evidence="1">
    <location>
        <begin position="1"/>
        <end position="10"/>
    </location>
</feature>
<accession>A0A8S9L360</accession>
<reference evidence="2" key="1">
    <citation type="submission" date="2019-12" db="EMBL/GenBank/DDBJ databases">
        <title>Genome sequencing and annotation of Brassica cretica.</title>
        <authorList>
            <person name="Studholme D.J."/>
            <person name="Sarris P.F."/>
        </authorList>
    </citation>
    <scope>NUCLEOTIDE SEQUENCE</scope>
    <source>
        <strain evidence="2">PFS-001/15</strain>
        <tissue evidence="2">Leaf</tissue>
    </source>
</reference>
<organism evidence="2 3">
    <name type="scientific">Brassica cretica</name>
    <name type="common">Mustard</name>
    <dbReference type="NCBI Taxonomy" id="69181"/>
    <lineage>
        <taxon>Eukaryota</taxon>
        <taxon>Viridiplantae</taxon>
        <taxon>Streptophyta</taxon>
        <taxon>Embryophyta</taxon>
        <taxon>Tracheophyta</taxon>
        <taxon>Spermatophyta</taxon>
        <taxon>Magnoliopsida</taxon>
        <taxon>eudicotyledons</taxon>
        <taxon>Gunneridae</taxon>
        <taxon>Pentapetalae</taxon>
        <taxon>rosids</taxon>
        <taxon>malvids</taxon>
        <taxon>Brassicales</taxon>
        <taxon>Brassicaceae</taxon>
        <taxon>Brassiceae</taxon>
        <taxon>Brassica</taxon>
    </lineage>
</organism>
<evidence type="ECO:0000256" key="1">
    <source>
        <dbReference type="SAM" id="MobiDB-lite"/>
    </source>
</evidence>
<name>A0A8S9L360_BRACR</name>
<dbReference type="EMBL" id="QGKW02000717">
    <property type="protein sequence ID" value="KAF2599798.1"/>
    <property type="molecule type" value="Genomic_DNA"/>
</dbReference>
<gene>
    <name evidence="2" type="ORF">F2Q68_00007528</name>
</gene>
<proteinExistence type="predicted"/>
<sequence length="77" mass="8508">MAMEPGEAKKKNTGLTQNGNTALHLGGDDKSPKITKAQNELHIRLKLTRSPVIRKAPTNNETQQIDYDDTSHPEEAI</sequence>
<dbReference type="AlphaFoldDB" id="A0A8S9L360"/>
<evidence type="ECO:0000313" key="3">
    <source>
        <dbReference type="Proteomes" id="UP000712281"/>
    </source>
</evidence>